<dbReference type="OrthoDB" id="1932290at2759"/>
<dbReference type="Gene3D" id="1.25.40.10">
    <property type="entry name" value="Tetratricopeptide repeat domain"/>
    <property type="match status" value="2"/>
</dbReference>
<feature type="domain" description="DYW" evidence="3">
    <location>
        <begin position="421"/>
        <end position="510"/>
    </location>
</feature>
<dbReference type="GO" id="GO:0003723">
    <property type="term" value="F:RNA binding"/>
    <property type="evidence" value="ECO:0007669"/>
    <property type="project" value="InterPro"/>
</dbReference>
<dbReference type="AlphaFoldDB" id="A0A2G5EVI7"/>
<dbReference type="Pfam" id="PF14432">
    <property type="entry name" value="DYW_deaminase"/>
    <property type="match status" value="1"/>
</dbReference>
<dbReference type="InterPro" id="IPR046960">
    <property type="entry name" value="PPR_At4g14850-like_plant"/>
</dbReference>
<keyword evidence="1" id="KW-0677">Repeat</keyword>
<evidence type="ECO:0000256" key="1">
    <source>
        <dbReference type="ARBA" id="ARBA00022737"/>
    </source>
</evidence>
<dbReference type="PANTHER" id="PTHR47926">
    <property type="entry name" value="PENTATRICOPEPTIDE REPEAT-CONTAINING PROTEIN"/>
    <property type="match status" value="1"/>
</dbReference>
<dbReference type="InterPro" id="IPR032867">
    <property type="entry name" value="DYW_dom"/>
</dbReference>
<dbReference type="InterPro" id="IPR002885">
    <property type="entry name" value="PPR_rpt"/>
</dbReference>
<name>A0A2G5EVI7_AQUCA</name>
<dbReference type="InterPro" id="IPR011990">
    <property type="entry name" value="TPR-like_helical_dom_sf"/>
</dbReference>
<feature type="repeat" description="PPR" evidence="2">
    <location>
        <begin position="220"/>
        <end position="254"/>
    </location>
</feature>
<evidence type="ECO:0000313" key="5">
    <source>
        <dbReference type="Proteomes" id="UP000230069"/>
    </source>
</evidence>
<dbReference type="Proteomes" id="UP000230069">
    <property type="component" value="Unassembled WGS sequence"/>
</dbReference>
<organism evidence="4 5">
    <name type="scientific">Aquilegia coerulea</name>
    <name type="common">Rocky mountain columbine</name>
    <dbReference type="NCBI Taxonomy" id="218851"/>
    <lineage>
        <taxon>Eukaryota</taxon>
        <taxon>Viridiplantae</taxon>
        <taxon>Streptophyta</taxon>
        <taxon>Embryophyta</taxon>
        <taxon>Tracheophyta</taxon>
        <taxon>Spermatophyta</taxon>
        <taxon>Magnoliopsida</taxon>
        <taxon>Ranunculales</taxon>
        <taxon>Ranunculaceae</taxon>
        <taxon>Thalictroideae</taxon>
        <taxon>Aquilegia</taxon>
    </lineage>
</organism>
<dbReference type="GO" id="GO:0009451">
    <property type="term" value="P:RNA modification"/>
    <property type="evidence" value="ECO:0007669"/>
    <property type="project" value="InterPro"/>
</dbReference>
<accession>A0A2G5EVI7</accession>
<proteinExistence type="predicted"/>
<dbReference type="PANTHER" id="PTHR47926:SF388">
    <property type="entry name" value="DYW DOMAIN-CONTAINING PROTEIN"/>
    <property type="match status" value="1"/>
</dbReference>
<protein>
    <recommendedName>
        <fullName evidence="3">DYW domain-containing protein</fullName>
    </recommendedName>
</protein>
<dbReference type="InParanoid" id="A0A2G5EVI7"/>
<dbReference type="PROSITE" id="PS51375">
    <property type="entry name" value="PPR"/>
    <property type="match status" value="1"/>
</dbReference>
<keyword evidence="5" id="KW-1185">Reference proteome</keyword>
<gene>
    <name evidence="4" type="ORF">AQUCO_00400564v1</name>
</gene>
<dbReference type="Pfam" id="PF01535">
    <property type="entry name" value="PPR"/>
    <property type="match status" value="2"/>
</dbReference>
<reference evidence="4 5" key="1">
    <citation type="submission" date="2017-09" db="EMBL/GenBank/DDBJ databases">
        <title>WGS assembly of Aquilegia coerulea Goldsmith.</title>
        <authorList>
            <person name="Hodges S."/>
            <person name="Kramer E."/>
            <person name="Nordborg M."/>
            <person name="Tomkins J."/>
            <person name="Borevitz J."/>
            <person name="Derieg N."/>
            <person name="Yan J."/>
            <person name="Mihaltcheva S."/>
            <person name="Hayes R.D."/>
            <person name="Rokhsar D."/>
        </authorList>
    </citation>
    <scope>NUCLEOTIDE SEQUENCE [LARGE SCALE GENOMIC DNA]</scope>
    <source>
        <strain evidence="5">cv. Goldsmith</strain>
    </source>
</reference>
<evidence type="ECO:0000259" key="3">
    <source>
        <dbReference type="Pfam" id="PF14432"/>
    </source>
</evidence>
<evidence type="ECO:0000256" key="2">
    <source>
        <dbReference type="PROSITE-ProRule" id="PRU00708"/>
    </source>
</evidence>
<evidence type="ECO:0000313" key="4">
    <source>
        <dbReference type="EMBL" id="PIA59748.1"/>
    </source>
</evidence>
<dbReference type="NCBIfam" id="TIGR00756">
    <property type="entry name" value="PPR"/>
    <property type="match status" value="1"/>
</dbReference>
<dbReference type="GO" id="GO:0008270">
    <property type="term" value="F:zinc ion binding"/>
    <property type="evidence" value="ECO:0007669"/>
    <property type="project" value="InterPro"/>
</dbReference>
<sequence length="513" mass="57950">MNEDDQLDMNMVDDYELDNGKELQRLYAKCFYVKPPSNDVGEEGGQCNYLNEQHQLRRGCWWASVPIPSDLRLTTTNAIKPVGDDDGHYNSVGGRGYSTLNAPRQMPNKVDKRCLFKDNMGYFNVDKDLKKRFNQNLSDENDENAYVLCSVGSYSYKSKLIRACGKEGTRQCGRNVYANLLKSSTPIDVNTYNKILKMFSDCGSMFDAYEIFENKMPEHNLRSWDTMIGGLAKNGHGEDAIDLFTQFVEAGLKPDGEMFMGVFLACSFLCDIDKGMFYFESMSEVYGIVPSMEHYVTVVNMLGSTGNLDEAMDFIERMPFEPNIDVWETLANLCRIHGNIKLGDHCSEIINCLDASRLTDKLKKGIVPGKTCDAKQKKKERLYDLSLSSAKYDHEYTSHHDKTKIFALLRGMSVGHMKEAGYAPETGSVPFTLEEEEKENYFALHSEKIALALSILSSEPRSRVHIASFTLSKDCHDSLKIISKLAGREIKVINDFNHTFRDGLCSCNDSCVP</sequence>
<dbReference type="EMBL" id="KZ305021">
    <property type="protein sequence ID" value="PIA59748.1"/>
    <property type="molecule type" value="Genomic_DNA"/>
</dbReference>
<dbReference type="STRING" id="218851.A0A2G5EVI7"/>